<name>A0A6G1LFH2_9PEZI</name>
<proteinExistence type="inferred from homology"/>
<dbReference type="Pfam" id="PF25789">
    <property type="entry name" value="TPR_NAA35"/>
    <property type="match status" value="1"/>
</dbReference>
<evidence type="ECO:0000259" key="5">
    <source>
        <dbReference type="Pfam" id="PF25789"/>
    </source>
</evidence>
<dbReference type="InterPro" id="IPR057983">
    <property type="entry name" value="NAA35-like_N"/>
</dbReference>
<feature type="domain" description="NAA35-like N-terminal" evidence="4">
    <location>
        <begin position="24"/>
        <end position="182"/>
    </location>
</feature>
<keyword evidence="7" id="KW-1185">Reference proteome</keyword>
<evidence type="ECO:0000259" key="4">
    <source>
        <dbReference type="Pfam" id="PF04112"/>
    </source>
</evidence>
<evidence type="ECO:0000256" key="3">
    <source>
        <dbReference type="ARBA" id="ARBA00022490"/>
    </source>
</evidence>
<protein>
    <submittedName>
        <fullName evidence="6">Mak10-domain-containing protein</fullName>
    </submittedName>
</protein>
<dbReference type="Proteomes" id="UP000799436">
    <property type="component" value="Unassembled WGS sequence"/>
</dbReference>
<comment type="similarity">
    <text evidence="2">Belongs to the MAK10 family.</text>
</comment>
<evidence type="ECO:0000313" key="6">
    <source>
        <dbReference type="EMBL" id="KAF2771606.1"/>
    </source>
</evidence>
<dbReference type="InterPro" id="IPR057982">
    <property type="entry name" value="TPR_NAA35"/>
</dbReference>
<dbReference type="GO" id="GO:0031417">
    <property type="term" value="C:NatC complex"/>
    <property type="evidence" value="ECO:0007669"/>
    <property type="project" value="InterPro"/>
</dbReference>
<accession>A0A6G1LFH2</accession>
<feature type="domain" description="NAA35-like TPR repeats" evidence="5">
    <location>
        <begin position="319"/>
        <end position="667"/>
    </location>
</feature>
<dbReference type="PANTHER" id="PTHR21373">
    <property type="entry name" value="GLUCOSE REPRESSIBLE PROTEIN MAK10"/>
    <property type="match status" value="1"/>
</dbReference>
<keyword evidence="3" id="KW-0963">Cytoplasm</keyword>
<sequence>MSMGQRGTRDVTSEFTAAAQQLLPGQLIKDDFFTLFEAVGAIEIMDAKMDSGCVPPDHTFEPEFDVCRGLEAKEVLWIMDELMCLEIAWHDGYPLSQTVFTSLHVDRLLSPDNRRPYTFDFGEKDMRRPALENKLVHNVLRAFCIAVIKSCQLVLQTIQSQHFYEEEDFVTHLFGRELLLGLGSGEAVRLLDEALQWLVVSELDERLRMALEQRLIFRRTYLATLADDDNQWAEILGILQGVNDCRHRHLSRPLREAFSDKVQRQLATSTPPRPMLQVSWNDAYKKWTKLCKDVVAANNLTSFWICQSPNCLQRATWAFAYREPQPNAFARAYMQNILLGSDRLTENVSQIDLLLTDIRDLVLAGDPLGDPESFQIEVTSDPRHQCARVLETFMDKMFEEYLNLYRIVCQNRCRIRRLFTQSITILDGAEAETVKVDEELQRIVQTKAPNRGGSTAVDSSPISSWAKFHKLRVMAWSVQLGFETDIYLPDELCTSYWLLSVIMHKQCALIEHIERCLVERMRVTTQKGNVRYTAETLDSQAWLQCLRDQANVTRLIALALWRLTAMLMTVGAIQPPPRDYAQEELLYDARMKPFLSIIRDPIPSLEDMKRAQTEVKDVESSCKSIDADVKEAKQCLAELKKVTPQKGKYVGTEQQWAKEIKQLETTSVAIAVQTSQLGRIAKKHVEEADGGLGGVIEVSVPPPGKRYHDWWAVPQVREKTA</sequence>
<evidence type="ECO:0000256" key="2">
    <source>
        <dbReference type="ARBA" id="ARBA00006289"/>
    </source>
</evidence>
<gene>
    <name evidence="6" type="ORF">EJ03DRAFT_325256</name>
</gene>
<comment type="subcellular location">
    <subcellularLocation>
        <location evidence="1">Cytoplasm</location>
    </subcellularLocation>
</comment>
<evidence type="ECO:0000313" key="7">
    <source>
        <dbReference type="Proteomes" id="UP000799436"/>
    </source>
</evidence>
<organism evidence="6 7">
    <name type="scientific">Teratosphaeria nubilosa</name>
    <dbReference type="NCBI Taxonomy" id="161662"/>
    <lineage>
        <taxon>Eukaryota</taxon>
        <taxon>Fungi</taxon>
        <taxon>Dikarya</taxon>
        <taxon>Ascomycota</taxon>
        <taxon>Pezizomycotina</taxon>
        <taxon>Dothideomycetes</taxon>
        <taxon>Dothideomycetidae</taxon>
        <taxon>Mycosphaerellales</taxon>
        <taxon>Teratosphaeriaceae</taxon>
        <taxon>Teratosphaeria</taxon>
    </lineage>
</organism>
<dbReference type="InterPro" id="IPR007244">
    <property type="entry name" value="Naa35_N"/>
</dbReference>
<dbReference type="Pfam" id="PF04112">
    <property type="entry name" value="Mak10"/>
    <property type="match status" value="1"/>
</dbReference>
<dbReference type="EMBL" id="ML995818">
    <property type="protein sequence ID" value="KAF2771606.1"/>
    <property type="molecule type" value="Genomic_DNA"/>
</dbReference>
<dbReference type="OrthoDB" id="269405at2759"/>
<evidence type="ECO:0000256" key="1">
    <source>
        <dbReference type="ARBA" id="ARBA00004496"/>
    </source>
</evidence>
<dbReference type="AlphaFoldDB" id="A0A6G1LFH2"/>
<reference evidence="6" key="1">
    <citation type="journal article" date="2020" name="Stud. Mycol.">
        <title>101 Dothideomycetes genomes: a test case for predicting lifestyles and emergence of pathogens.</title>
        <authorList>
            <person name="Haridas S."/>
            <person name="Albert R."/>
            <person name="Binder M."/>
            <person name="Bloem J."/>
            <person name="Labutti K."/>
            <person name="Salamov A."/>
            <person name="Andreopoulos B."/>
            <person name="Baker S."/>
            <person name="Barry K."/>
            <person name="Bills G."/>
            <person name="Bluhm B."/>
            <person name="Cannon C."/>
            <person name="Castanera R."/>
            <person name="Culley D."/>
            <person name="Daum C."/>
            <person name="Ezra D."/>
            <person name="Gonzalez J."/>
            <person name="Henrissat B."/>
            <person name="Kuo A."/>
            <person name="Liang C."/>
            <person name="Lipzen A."/>
            <person name="Lutzoni F."/>
            <person name="Magnuson J."/>
            <person name="Mondo S."/>
            <person name="Nolan M."/>
            <person name="Ohm R."/>
            <person name="Pangilinan J."/>
            <person name="Park H.-J."/>
            <person name="Ramirez L."/>
            <person name="Alfaro M."/>
            <person name="Sun H."/>
            <person name="Tritt A."/>
            <person name="Yoshinaga Y."/>
            <person name="Zwiers L.-H."/>
            <person name="Turgeon B."/>
            <person name="Goodwin S."/>
            <person name="Spatafora J."/>
            <person name="Crous P."/>
            <person name="Grigoriev I."/>
        </authorList>
    </citation>
    <scope>NUCLEOTIDE SEQUENCE</scope>
    <source>
        <strain evidence="6">CBS 116005</strain>
    </source>
</reference>
<dbReference type="PANTHER" id="PTHR21373:SF0">
    <property type="entry name" value="N-ALPHA-ACETYLTRANSFERASE 35, NATC AUXILIARY SUBUNIT"/>
    <property type="match status" value="1"/>
</dbReference>